<feature type="transmembrane region" description="Helical" evidence="1">
    <location>
        <begin position="55"/>
        <end position="75"/>
    </location>
</feature>
<dbReference type="OrthoDB" id="9795736at2"/>
<dbReference type="EMBL" id="PVWJ01000010">
    <property type="protein sequence ID" value="PSB04585.1"/>
    <property type="molecule type" value="Genomic_DNA"/>
</dbReference>
<comment type="caution">
    <text evidence="2">The sequence shown here is derived from an EMBL/GenBank/DDBJ whole genome shotgun (WGS) entry which is preliminary data.</text>
</comment>
<accession>A0A2T1C8H7</accession>
<sequence length="172" mass="20060">MNRKRPIRARVSDEEYQLLQSLRSRKPAQNPPKQPLSLGDRVSDGVAAVMGSWRFIIIQSVILAFWVILNVVGVIQHWDPYPFILLNLMLSFQAAYAAPIMMMSQNRQATIDQVDAKHDYEVNQKAELEIELLQDKLNWLREEEIVELKTLLIEQQQIILRLETLLVERLQK</sequence>
<dbReference type="RefSeq" id="WP_106287218.1">
    <property type="nucleotide sequence ID" value="NZ_CAWNTC010000177.1"/>
</dbReference>
<name>A0A2T1C8H7_9CYAN</name>
<gene>
    <name evidence="2" type="ORF">C7B64_03255</name>
</gene>
<keyword evidence="1" id="KW-1133">Transmembrane helix</keyword>
<proteinExistence type="predicted"/>
<organism evidence="2 3">
    <name type="scientific">Merismopedia glauca CCAP 1448/3</name>
    <dbReference type="NCBI Taxonomy" id="1296344"/>
    <lineage>
        <taxon>Bacteria</taxon>
        <taxon>Bacillati</taxon>
        <taxon>Cyanobacteriota</taxon>
        <taxon>Cyanophyceae</taxon>
        <taxon>Synechococcales</taxon>
        <taxon>Merismopediaceae</taxon>
        <taxon>Merismopedia</taxon>
    </lineage>
</organism>
<dbReference type="PANTHER" id="PTHR41386">
    <property type="entry name" value="INTEGRAL MEMBRANE PROTEIN-RELATED"/>
    <property type="match status" value="1"/>
</dbReference>
<reference evidence="2 3" key="2">
    <citation type="submission" date="2018-03" db="EMBL/GenBank/DDBJ databases">
        <title>The ancient ancestry and fast evolution of plastids.</title>
        <authorList>
            <person name="Moore K.R."/>
            <person name="Magnabosco C."/>
            <person name="Momper L."/>
            <person name="Gold D.A."/>
            <person name="Bosak T."/>
            <person name="Fournier G.P."/>
        </authorList>
    </citation>
    <scope>NUCLEOTIDE SEQUENCE [LARGE SCALE GENOMIC DNA]</scope>
    <source>
        <strain evidence="2 3">CCAP 1448/3</strain>
    </source>
</reference>
<reference evidence="2 3" key="1">
    <citation type="submission" date="2018-02" db="EMBL/GenBank/DDBJ databases">
        <authorList>
            <person name="Cohen D.B."/>
            <person name="Kent A.D."/>
        </authorList>
    </citation>
    <scope>NUCLEOTIDE SEQUENCE [LARGE SCALE GENOMIC DNA]</scope>
    <source>
        <strain evidence="2 3">CCAP 1448/3</strain>
    </source>
</reference>
<dbReference type="PANTHER" id="PTHR41386:SF1">
    <property type="entry name" value="MEMBRANE PROTEIN"/>
    <property type="match status" value="1"/>
</dbReference>
<feature type="transmembrane region" description="Helical" evidence="1">
    <location>
        <begin position="81"/>
        <end position="98"/>
    </location>
</feature>
<keyword evidence="1" id="KW-0812">Transmembrane</keyword>
<dbReference type="InterPro" id="IPR010406">
    <property type="entry name" value="DUF1003"/>
</dbReference>
<evidence type="ECO:0000256" key="1">
    <source>
        <dbReference type="SAM" id="Phobius"/>
    </source>
</evidence>
<evidence type="ECO:0000313" key="2">
    <source>
        <dbReference type="EMBL" id="PSB04585.1"/>
    </source>
</evidence>
<dbReference type="Pfam" id="PF06210">
    <property type="entry name" value="DUF1003"/>
    <property type="match status" value="1"/>
</dbReference>
<evidence type="ECO:0008006" key="4">
    <source>
        <dbReference type="Google" id="ProtNLM"/>
    </source>
</evidence>
<protein>
    <recommendedName>
        <fullName evidence="4">DUF1003 domain-containing protein</fullName>
    </recommendedName>
</protein>
<evidence type="ECO:0000313" key="3">
    <source>
        <dbReference type="Proteomes" id="UP000238762"/>
    </source>
</evidence>
<dbReference type="AlphaFoldDB" id="A0A2T1C8H7"/>
<keyword evidence="1" id="KW-0472">Membrane</keyword>
<dbReference type="Proteomes" id="UP000238762">
    <property type="component" value="Unassembled WGS sequence"/>
</dbReference>
<keyword evidence="3" id="KW-1185">Reference proteome</keyword>